<dbReference type="EMBL" id="SRLO01000126">
    <property type="protein sequence ID" value="TNN73336.1"/>
    <property type="molecule type" value="Genomic_DNA"/>
</dbReference>
<feature type="compositionally biased region" description="Basic and acidic residues" evidence="1">
    <location>
        <begin position="66"/>
        <end position="82"/>
    </location>
</feature>
<evidence type="ECO:0000313" key="3">
    <source>
        <dbReference type="Proteomes" id="UP000314294"/>
    </source>
</evidence>
<feature type="region of interest" description="Disordered" evidence="1">
    <location>
        <begin position="48"/>
        <end position="82"/>
    </location>
</feature>
<reference evidence="2 3" key="1">
    <citation type="submission" date="2019-03" db="EMBL/GenBank/DDBJ databases">
        <title>First draft genome of Liparis tanakae, snailfish: a comprehensive survey of snailfish specific genes.</title>
        <authorList>
            <person name="Kim W."/>
            <person name="Song I."/>
            <person name="Jeong J.-H."/>
            <person name="Kim D."/>
            <person name="Kim S."/>
            <person name="Ryu S."/>
            <person name="Song J.Y."/>
            <person name="Lee S.K."/>
        </authorList>
    </citation>
    <scope>NUCLEOTIDE SEQUENCE [LARGE SCALE GENOMIC DNA]</scope>
    <source>
        <tissue evidence="2">Muscle</tissue>
    </source>
</reference>
<protein>
    <submittedName>
        <fullName evidence="2">Uncharacterized protein</fullName>
    </submittedName>
</protein>
<comment type="caution">
    <text evidence="2">The sequence shown here is derived from an EMBL/GenBank/DDBJ whole genome shotgun (WGS) entry which is preliminary data.</text>
</comment>
<proteinExistence type="predicted"/>
<organism evidence="2 3">
    <name type="scientific">Liparis tanakae</name>
    <name type="common">Tanaka's snailfish</name>
    <dbReference type="NCBI Taxonomy" id="230148"/>
    <lineage>
        <taxon>Eukaryota</taxon>
        <taxon>Metazoa</taxon>
        <taxon>Chordata</taxon>
        <taxon>Craniata</taxon>
        <taxon>Vertebrata</taxon>
        <taxon>Euteleostomi</taxon>
        <taxon>Actinopterygii</taxon>
        <taxon>Neopterygii</taxon>
        <taxon>Teleostei</taxon>
        <taxon>Neoteleostei</taxon>
        <taxon>Acanthomorphata</taxon>
        <taxon>Eupercaria</taxon>
        <taxon>Perciformes</taxon>
        <taxon>Cottioidei</taxon>
        <taxon>Cottales</taxon>
        <taxon>Liparidae</taxon>
        <taxon>Liparis</taxon>
    </lineage>
</organism>
<dbReference type="Proteomes" id="UP000314294">
    <property type="component" value="Unassembled WGS sequence"/>
</dbReference>
<accession>A0A4Z2I5M1</accession>
<name>A0A4Z2I5M1_9TELE</name>
<sequence length="111" mass="12093">MEKAFPLSTTEHGMQNRTLVSLVALVALVDLVSAPGVTLVNRPSSVVHVRRQRAHEQNPGDEAVEDNGHNEGDHIEQREVQEVDRHVEVPGDSVATRDDHSVGVDGFVCVP</sequence>
<dbReference type="AlphaFoldDB" id="A0A4Z2I5M1"/>
<evidence type="ECO:0000256" key="1">
    <source>
        <dbReference type="SAM" id="MobiDB-lite"/>
    </source>
</evidence>
<gene>
    <name evidence="2" type="ORF">EYF80_016499</name>
</gene>
<evidence type="ECO:0000313" key="2">
    <source>
        <dbReference type="EMBL" id="TNN73336.1"/>
    </source>
</evidence>
<keyword evidence="3" id="KW-1185">Reference proteome</keyword>